<dbReference type="Proteomes" id="UP000053372">
    <property type="component" value="Unassembled WGS sequence"/>
</dbReference>
<dbReference type="OrthoDB" id="1437293at2"/>
<name>A0A0V7ZPF3_9CYAN</name>
<evidence type="ECO:0000259" key="1">
    <source>
        <dbReference type="Pfam" id="PF10026"/>
    </source>
</evidence>
<reference evidence="2 3" key="1">
    <citation type="journal article" date="2015" name="Genome Announc.">
        <title>Draft Genome of the Euendolithic (true boring) Cyanobacterium Mastigocoleus testarum strain BC008.</title>
        <authorList>
            <person name="Guida B.S."/>
            <person name="Garcia-Pichel F."/>
        </authorList>
    </citation>
    <scope>NUCLEOTIDE SEQUENCE [LARGE SCALE GENOMIC DNA]</scope>
    <source>
        <strain evidence="2 3">BC008</strain>
    </source>
</reference>
<dbReference type="EMBL" id="LMTZ01000096">
    <property type="protein sequence ID" value="KST66499.1"/>
    <property type="molecule type" value="Genomic_DNA"/>
</dbReference>
<accession>A0A0V7ZPF3</accession>
<sequence>MAKIKVMMKQKKHFQLNCYFYSCLSLIKDNKQISLEGIVQSIPELWNRFAGYESKEKLIYLLSRYAGKADLDTLAISAKKEQEILERAEKVISACTQTLDFQDTFQIFFFPTSSNSTLDYMKGISGFASFKNTFLIFVHPQSDLSLLEATIAHEYNHAIILNKIRWLTLGEGIVAEGLAENFREDVIGGDDTPWIKSLNKNQSGYWFKKIEPYLKEQNRQRYRDIFTNSKSEYPHWGGYAIGYWLVKQYLELNPHITWEQVMDKSMEEIIEKSMFGLNLDIKMPVS</sequence>
<evidence type="ECO:0000313" key="3">
    <source>
        <dbReference type="Proteomes" id="UP000053372"/>
    </source>
</evidence>
<feature type="domain" description="DUF2268" evidence="1">
    <location>
        <begin position="87"/>
        <end position="271"/>
    </location>
</feature>
<dbReference type="AlphaFoldDB" id="A0A0V7ZPF3"/>
<protein>
    <recommendedName>
        <fullName evidence="1">DUF2268 domain-containing protein</fullName>
    </recommendedName>
</protein>
<gene>
    <name evidence="2" type="ORF">BC008_42985</name>
</gene>
<proteinExistence type="predicted"/>
<organism evidence="2 3">
    <name type="scientific">Mastigocoleus testarum BC008</name>
    <dbReference type="NCBI Taxonomy" id="371196"/>
    <lineage>
        <taxon>Bacteria</taxon>
        <taxon>Bacillati</taxon>
        <taxon>Cyanobacteriota</taxon>
        <taxon>Cyanophyceae</taxon>
        <taxon>Nostocales</taxon>
        <taxon>Hapalosiphonaceae</taxon>
        <taxon>Mastigocoleus</taxon>
    </lineage>
</organism>
<comment type="caution">
    <text evidence="2">The sequence shown here is derived from an EMBL/GenBank/DDBJ whole genome shotgun (WGS) entry which is preliminary data.</text>
</comment>
<evidence type="ECO:0000313" key="2">
    <source>
        <dbReference type="EMBL" id="KST66499.1"/>
    </source>
</evidence>
<dbReference type="Pfam" id="PF10026">
    <property type="entry name" value="DUF2268"/>
    <property type="match status" value="1"/>
</dbReference>
<dbReference type="InterPro" id="IPR018728">
    <property type="entry name" value="DUF2268"/>
</dbReference>
<keyword evidence="3" id="KW-1185">Reference proteome</keyword>